<dbReference type="InterPro" id="IPR000210">
    <property type="entry name" value="BTB/POZ_dom"/>
</dbReference>
<gene>
    <name evidence="3" type="ORF">N7539_008470</name>
</gene>
<feature type="compositionally biased region" description="Polar residues" evidence="1">
    <location>
        <begin position="135"/>
        <end position="152"/>
    </location>
</feature>
<reference evidence="3" key="2">
    <citation type="journal article" date="2023" name="IMA Fungus">
        <title>Comparative genomic study of the Penicillium genus elucidates a diverse pangenome and 15 lateral gene transfer events.</title>
        <authorList>
            <person name="Petersen C."/>
            <person name="Sorensen T."/>
            <person name="Nielsen M.R."/>
            <person name="Sondergaard T.E."/>
            <person name="Sorensen J.L."/>
            <person name="Fitzpatrick D.A."/>
            <person name="Frisvad J.C."/>
            <person name="Nielsen K.L."/>
        </authorList>
    </citation>
    <scope>NUCLEOTIDE SEQUENCE</scope>
    <source>
        <strain evidence="3">IBT 30728</strain>
    </source>
</reference>
<dbReference type="PANTHER" id="PTHR47843">
    <property type="entry name" value="BTB DOMAIN-CONTAINING PROTEIN-RELATED"/>
    <property type="match status" value="1"/>
</dbReference>
<dbReference type="Proteomes" id="UP001148312">
    <property type="component" value="Unassembled WGS sequence"/>
</dbReference>
<proteinExistence type="predicted"/>
<evidence type="ECO:0000256" key="1">
    <source>
        <dbReference type="SAM" id="MobiDB-lite"/>
    </source>
</evidence>
<evidence type="ECO:0000313" key="4">
    <source>
        <dbReference type="Proteomes" id="UP001148312"/>
    </source>
</evidence>
<dbReference type="EMBL" id="JAPWDQ010000013">
    <property type="protein sequence ID" value="KAJ5471901.1"/>
    <property type="molecule type" value="Genomic_DNA"/>
</dbReference>
<comment type="caution">
    <text evidence="3">The sequence shown here is derived from an EMBL/GenBank/DDBJ whole genome shotgun (WGS) entry which is preliminary data.</text>
</comment>
<dbReference type="PROSITE" id="PS50097">
    <property type="entry name" value="BTB"/>
    <property type="match status" value="1"/>
</dbReference>
<accession>A0A9W9WQM1</accession>
<feature type="region of interest" description="Disordered" evidence="1">
    <location>
        <begin position="126"/>
        <end position="173"/>
    </location>
</feature>
<dbReference type="InterPro" id="IPR011333">
    <property type="entry name" value="SKP1/BTB/POZ_sf"/>
</dbReference>
<dbReference type="AlphaFoldDB" id="A0A9W9WQM1"/>
<reference evidence="3" key="1">
    <citation type="submission" date="2022-12" db="EMBL/GenBank/DDBJ databases">
        <authorList>
            <person name="Petersen C."/>
        </authorList>
    </citation>
    <scope>NUCLEOTIDE SEQUENCE</scope>
    <source>
        <strain evidence="3">IBT 30728</strain>
    </source>
</reference>
<dbReference type="Gene3D" id="3.30.710.10">
    <property type="entry name" value="Potassium Channel Kv1.1, Chain A"/>
    <property type="match status" value="1"/>
</dbReference>
<dbReference type="RefSeq" id="XP_056786447.1">
    <property type="nucleotide sequence ID" value="XM_056938065.1"/>
</dbReference>
<evidence type="ECO:0000259" key="2">
    <source>
        <dbReference type="PROSITE" id="PS50097"/>
    </source>
</evidence>
<dbReference type="GeneID" id="81628315"/>
<keyword evidence="4" id="KW-1185">Reference proteome</keyword>
<sequence length="297" mass="33868">MAKKKGNVRHLREVPWWPQESETSVKDLSDEHKLQNTIPGEELFKALASIRLDPKYSDLTIVCGRDEYAVHKCIVCTRSDFFRKACDGNFEESSTNRIVLQEEPALVEQMIEYFYSLDYQVKSGGYPDSDHEITDGTSLNEDTHSTTTAGDRSSQHSDSEMDPKRANKPKDLAEDSTISFDPLSFHILMYSLADRMFIDGLKAISKEKVRKELRQRLDPDAFPQAIFDIYNSTPPTERGLRNLAVNMTMSHLTELRTSSECSRVAFPDRLVTEIPQFSSDLLVAVMNKSVSEWNQWG</sequence>
<protein>
    <recommendedName>
        <fullName evidence="2">BTB domain-containing protein</fullName>
    </recommendedName>
</protein>
<dbReference type="Pfam" id="PF00651">
    <property type="entry name" value="BTB"/>
    <property type="match status" value="1"/>
</dbReference>
<feature type="domain" description="BTB" evidence="2">
    <location>
        <begin position="57"/>
        <end position="123"/>
    </location>
</feature>
<evidence type="ECO:0000313" key="3">
    <source>
        <dbReference type="EMBL" id="KAJ5471901.1"/>
    </source>
</evidence>
<dbReference type="CDD" id="cd18186">
    <property type="entry name" value="BTB_POZ_ZBTB_KLHL-like"/>
    <property type="match status" value="1"/>
</dbReference>
<dbReference type="PANTHER" id="PTHR47843:SF5">
    <property type="entry name" value="BTB_POZ DOMAIN PROTEIN"/>
    <property type="match status" value="1"/>
</dbReference>
<dbReference type="SUPFAM" id="SSF54695">
    <property type="entry name" value="POZ domain"/>
    <property type="match status" value="1"/>
</dbReference>
<organism evidence="3 4">
    <name type="scientific">Penicillium diatomitis</name>
    <dbReference type="NCBI Taxonomy" id="2819901"/>
    <lineage>
        <taxon>Eukaryota</taxon>
        <taxon>Fungi</taxon>
        <taxon>Dikarya</taxon>
        <taxon>Ascomycota</taxon>
        <taxon>Pezizomycotina</taxon>
        <taxon>Eurotiomycetes</taxon>
        <taxon>Eurotiomycetidae</taxon>
        <taxon>Eurotiales</taxon>
        <taxon>Aspergillaceae</taxon>
        <taxon>Penicillium</taxon>
    </lineage>
</organism>
<feature type="compositionally biased region" description="Basic and acidic residues" evidence="1">
    <location>
        <begin position="153"/>
        <end position="173"/>
    </location>
</feature>
<name>A0A9W9WQM1_9EURO</name>